<organism evidence="1 2">
    <name type="scientific">Pseudodesulfovibrio karagichevae</name>
    <dbReference type="NCBI Taxonomy" id="3239305"/>
    <lineage>
        <taxon>Bacteria</taxon>
        <taxon>Pseudomonadati</taxon>
        <taxon>Thermodesulfobacteriota</taxon>
        <taxon>Desulfovibrionia</taxon>
        <taxon>Desulfovibrionales</taxon>
        <taxon>Desulfovibrionaceae</taxon>
    </lineage>
</organism>
<dbReference type="GO" id="GO:0016779">
    <property type="term" value="F:nucleotidyltransferase activity"/>
    <property type="evidence" value="ECO:0007669"/>
    <property type="project" value="UniProtKB-KW"/>
</dbReference>
<dbReference type="InterPro" id="IPR050793">
    <property type="entry name" value="CMP-NeuNAc_synthase"/>
</dbReference>
<dbReference type="Proteomes" id="UP001568698">
    <property type="component" value="Unassembled WGS sequence"/>
</dbReference>
<accession>A0ABV4K7V8</accession>
<dbReference type="Pfam" id="PF02348">
    <property type="entry name" value="CTP_transf_3"/>
    <property type="match status" value="1"/>
</dbReference>
<dbReference type="CDD" id="cd02513">
    <property type="entry name" value="CMP-NeuAc_Synthase"/>
    <property type="match status" value="1"/>
</dbReference>
<keyword evidence="1" id="KW-0808">Transferase</keyword>
<evidence type="ECO:0000313" key="1">
    <source>
        <dbReference type="EMBL" id="MEZ7198134.1"/>
    </source>
</evidence>
<keyword evidence="1" id="KW-0548">Nucleotidyltransferase</keyword>
<evidence type="ECO:0000313" key="2">
    <source>
        <dbReference type="Proteomes" id="UP001568698"/>
    </source>
</evidence>
<reference evidence="1 2" key="1">
    <citation type="submission" date="2024-08" db="EMBL/GenBank/DDBJ databases">
        <title>Sulfate-reducing bacteria isolated from formation water of the oil field in Kazakhstan and description of Pseudodesulfovibrio sp.</title>
        <authorList>
            <person name="Bidzhieva S.K."/>
            <person name="Tourova T.P."/>
            <person name="Grouzdev D.S."/>
            <person name="Beletsky A.V."/>
            <person name="Sokolova D.S."/>
            <person name="Samigullina S.R."/>
            <person name="Poltaraus A.B."/>
            <person name="Avtukh A.N."/>
            <person name="Tereshina V.M."/>
            <person name="Zhaparov N.S."/>
            <person name="Mardanov A.V."/>
            <person name="Nazina T.N."/>
        </authorList>
    </citation>
    <scope>NUCLEOTIDE SEQUENCE [LARGE SCALE GENOMIC DNA]</scope>
    <source>
        <strain evidence="1 2">9FUS</strain>
    </source>
</reference>
<dbReference type="RefSeq" id="WP_371387632.1">
    <property type="nucleotide sequence ID" value="NZ_JBGLYH010000054.1"/>
</dbReference>
<dbReference type="InterPro" id="IPR003329">
    <property type="entry name" value="Cytidylyl_trans"/>
</dbReference>
<dbReference type="PANTHER" id="PTHR21485">
    <property type="entry name" value="HAD SUPERFAMILY MEMBERS CMAS AND KDSC"/>
    <property type="match status" value="1"/>
</dbReference>
<sequence length="244" mass="26713">MEQTHIIPGACWALVPARGGSKSIPLKNIHPVAGRPLLSYCLRAAAGSRHISRIICSTDHAEIKAVAQAGGAEVLDRTPELSGDDVASIDVAQDALRRLAEREGRLPEVLALIQPTSIFLTPEHADEALSALLGDPRARSVQTVVRVPHHHHAFNQRRLSEDGREVAFAFPEKRRPPYNRQSKPVFYALGNFIATRVRALLEGHGFFAEPSTPVEIPLLYGFDMDASEDVPVAEAYLRTGLVRL</sequence>
<dbReference type="Gene3D" id="3.90.550.10">
    <property type="entry name" value="Spore Coat Polysaccharide Biosynthesis Protein SpsA, Chain A"/>
    <property type="match status" value="1"/>
</dbReference>
<dbReference type="SUPFAM" id="SSF53448">
    <property type="entry name" value="Nucleotide-diphospho-sugar transferases"/>
    <property type="match status" value="1"/>
</dbReference>
<protein>
    <submittedName>
        <fullName evidence="1">Cytidylyltransferase domain-containing protein</fullName>
    </submittedName>
</protein>
<gene>
    <name evidence="1" type="ORF">AB6M95_15370</name>
</gene>
<dbReference type="InterPro" id="IPR029044">
    <property type="entry name" value="Nucleotide-diphossugar_trans"/>
</dbReference>
<keyword evidence="2" id="KW-1185">Reference proteome</keyword>
<dbReference type="PANTHER" id="PTHR21485:SF3">
    <property type="entry name" value="N-ACYLNEURAMINATE CYTIDYLYLTRANSFERASE"/>
    <property type="match status" value="1"/>
</dbReference>
<proteinExistence type="predicted"/>
<name>A0ABV4K7V8_9BACT</name>
<dbReference type="EMBL" id="JBGLYH010000054">
    <property type="protein sequence ID" value="MEZ7198134.1"/>
    <property type="molecule type" value="Genomic_DNA"/>
</dbReference>
<comment type="caution">
    <text evidence="1">The sequence shown here is derived from an EMBL/GenBank/DDBJ whole genome shotgun (WGS) entry which is preliminary data.</text>
</comment>